<evidence type="ECO:0000313" key="2">
    <source>
        <dbReference type="EMBL" id="QHU12463.1"/>
    </source>
</evidence>
<dbReference type="GO" id="GO:0004672">
    <property type="term" value="F:protein kinase activity"/>
    <property type="evidence" value="ECO:0007669"/>
    <property type="project" value="InterPro"/>
</dbReference>
<dbReference type="Gene3D" id="1.10.510.10">
    <property type="entry name" value="Transferase(Phosphotransferase) domain 1"/>
    <property type="match status" value="1"/>
</dbReference>
<dbReference type="SUPFAM" id="SSF56112">
    <property type="entry name" value="Protein kinase-like (PK-like)"/>
    <property type="match status" value="1"/>
</dbReference>
<name>A0A6C0K4T7_9ZZZZ</name>
<evidence type="ECO:0000259" key="1">
    <source>
        <dbReference type="PROSITE" id="PS50011"/>
    </source>
</evidence>
<dbReference type="InterPro" id="IPR011009">
    <property type="entry name" value="Kinase-like_dom_sf"/>
</dbReference>
<proteinExistence type="predicted"/>
<dbReference type="InterPro" id="IPR000719">
    <property type="entry name" value="Prot_kinase_dom"/>
</dbReference>
<sequence>MKGGSLKGQGAYGCVFQPALLCKGSKNPTDPKKVGKITDYVDAKNEVAFGKYFSKIQGSNKYVIFAEPSTCIPRSKKKQVEKDIDLCKISDKVPMDTMVQLIMPFGGYPISRINLDPSEFNFMKTMEQILEVGTFLLLNDVCHFDMSVQNILFDANKKPRVIDFGFAFRPSIFEAGDLSLRWREIGFDHDTETPEVTLMLATHENISLEESIKGLKQQKPAIQHLASICGVSPDAWAGDIRKWAQTSNSFMIHDWEACWKTYWPGFDAWSIGAILLTLLDVQMRFHTFVESDTWKTNANKIKKVLMGLCRAHPAYRIDAAEALAYLTDGKHPLISSSAGSESSAEGYAWIQEKKARRQFHS</sequence>
<reference evidence="2" key="1">
    <citation type="journal article" date="2020" name="Nature">
        <title>Giant virus diversity and host interactions through global metagenomics.</title>
        <authorList>
            <person name="Schulz F."/>
            <person name="Roux S."/>
            <person name="Paez-Espino D."/>
            <person name="Jungbluth S."/>
            <person name="Walsh D.A."/>
            <person name="Denef V.J."/>
            <person name="McMahon K.D."/>
            <person name="Konstantinidis K.T."/>
            <person name="Eloe-Fadrosh E.A."/>
            <person name="Kyrpides N.C."/>
            <person name="Woyke T."/>
        </authorList>
    </citation>
    <scope>NUCLEOTIDE SEQUENCE</scope>
    <source>
        <strain evidence="2">GVMAG-S-1101171-110</strain>
    </source>
</reference>
<dbReference type="GO" id="GO:0005524">
    <property type="term" value="F:ATP binding"/>
    <property type="evidence" value="ECO:0007669"/>
    <property type="project" value="InterPro"/>
</dbReference>
<accession>A0A6C0K4T7</accession>
<dbReference type="SMART" id="SM00220">
    <property type="entry name" value="S_TKc"/>
    <property type="match status" value="1"/>
</dbReference>
<organism evidence="2">
    <name type="scientific">viral metagenome</name>
    <dbReference type="NCBI Taxonomy" id="1070528"/>
    <lineage>
        <taxon>unclassified sequences</taxon>
        <taxon>metagenomes</taxon>
        <taxon>organismal metagenomes</taxon>
    </lineage>
</organism>
<protein>
    <recommendedName>
        <fullName evidence="1">Protein kinase domain-containing protein</fullName>
    </recommendedName>
</protein>
<dbReference type="EMBL" id="MN740800">
    <property type="protein sequence ID" value="QHU12463.1"/>
    <property type="molecule type" value="Genomic_DNA"/>
</dbReference>
<feature type="domain" description="Protein kinase" evidence="1">
    <location>
        <begin position="1"/>
        <end position="334"/>
    </location>
</feature>
<dbReference type="PROSITE" id="PS50011">
    <property type="entry name" value="PROTEIN_KINASE_DOM"/>
    <property type="match status" value="1"/>
</dbReference>
<dbReference type="AlphaFoldDB" id="A0A6C0K4T7"/>